<feature type="transmembrane region" description="Helical" evidence="3">
    <location>
        <begin position="807"/>
        <end position="828"/>
    </location>
</feature>
<dbReference type="PATRIC" id="fig|1215343.11.peg.22"/>
<dbReference type="Gene3D" id="1.50.10.140">
    <property type="match status" value="2"/>
</dbReference>
<evidence type="ECO:0000256" key="1">
    <source>
        <dbReference type="ARBA" id="ARBA00022676"/>
    </source>
</evidence>
<evidence type="ECO:0000259" key="5">
    <source>
        <dbReference type="Pfam" id="PF10091"/>
    </source>
</evidence>
<keyword evidence="2 8" id="KW-0808">Transferase</keyword>
<dbReference type="InterPro" id="IPR019282">
    <property type="entry name" value="Glycoamylase-like_cons_dom"/>
</dbReference>
<organism evidence="8 9">
    <name type="scientific">Liberibacter crescens (strain BT-1)</name>
    <dbReference type="NCBI Taxonomy" id="1215343"/>
    <lineage>
        <taxon>Bacteria</taxon>
        <taxon>Pseudomonadati</taxon>
        <taxon>Pseudomonadota</taxon>
        <taxon>Alphaproteobacteria</taxon>
        <taxon>Hyphomicrobiales</taxon>
        <taxon>Rhizobiaceae</taxon>
        <taxon>Liberibacter</taxon>
    </lineage>
</organism>
<dbReference type="KEGG" id="lcc:B488_00200"/>
<dbReference type="InterPro" id="IPR037824">
    <property type="entry name" value="GH94N_2_NdvB"/>
</dbReference>
<dbReference type="InterPro" id="IPR037820">
    <property type="entry name" value="GH94N_NdvB"/>
</dbReference>
<feature type="transmembrane region" description="Helical" evidence="3">
    <location>
        <begin position="408"/>
        <end position="431"/>
    </location>
</feature>
<sequence length="2830" mass="323433">MSILSIIQSFIGLHSRNHKFSDDHHIQHENFTIEKFREQGTKIALQELSSSFPSLPVDFFKSIYNNEKSILRSHRSYILDIESGGSITPSIELILDNYYIVEEAIKEIKRSFSNRLYKQLPSVRVSGLKVPRIVVLISFYVSHTCCVFSHEKLVAIVEGFQSVEDLTIGELKAIPGLLRFFLIDRLQRLLIRVEHSRQMRQKASDAVNQLLAMDSVSERNSFCNELEAFIKHDTFITFFLLYIKSNLPDLESVFDELEKRFKEVGRDLNLVSIEQQKKLNADSSMISSIIDSLRKIDSIQWALWIEEVSSINLFLRKNSDYGELDSESRNQYCNIIENLARRSGCSEMQVAKKAISMLADVSVSEKITRPANIGDFLIGLHSKKIKKQIRYKTTFFEYFEILLRKFHWLSIAVPTILLTIVVVKLAVKFLIYFEIPFMDILIFIVLFSIPASEVASGLFNALISNFLKPIRLVGYEFKNGIPAEARTLVVVPCLIDNRDTVDSLLRVLEVHYLSNPSGDVSFALLSDWIDSDYEDSPFDLELLAYAKEEVRKLSERYPRDGIKRFFLLHRRRLFNPSEGVWMGWERKRGKLEELNHLLRGSQNTSFIPGSNVFPSDVQYVMTLDVDTRLIRDSVTRIVGKMHHPVNRPLIDIEKKRVIYGYGLMQPRVIPSFTTNKQASIFQRIFSVDRGVDPYIFTVSDLYQDIAGEGTFTGKGLYHVDVLKIALEGRIKENTVLSHDLLEGAFARCALVTDIELVENFPTRYEVEMARQHRWIRGDWQLFPYILNPFRGVPALGRWKMLDNIRRSLVPIFWLITVVFSWICFPVFVALIWQFLMILCLFVAPTLSLISKLIPKSKDIVHRVHFYNLYKDIYSANAQIALRIVFIVDTACVSLDAIVRAIYRMLISRKLMLQWQQTASVISNKKGGLLFYYYKMLKAPVLSIFFLYIVGVFNSSAYFVCLPFILLWILSPAIAWFVSQSTETEDNLIITETVSFELRKIARRTWNYFDHFVTPEQNFLPPDNFQEYPSPVIAARTSPTNIGVYLLSVVSARKFGWISFEETIERLENTFATLEKMDKFRGHLYNWYETDTLKVLNPMYVSTVDSGNIAAHFLVVSSACQEWAKMFFVYMKGDIEGIKDVLGILKEEIDSLLVGHKTVGLLKETFQKNISVFRVYLESPDHNNFLIAEQANIYLSLAQELQKLAAFIHQEVQSGSSLEIVKWVEQLIKVCQAHIKDHSLDISQIEIFRNRLDLLYDLYHKFSLNMKFDFLFNKDRNLLSIGYKASPWTQRLDENCYDMIASEARLASLFAIAKGDVPTQNWYKLKRQLVSIGSQVAFLSWSGSMFEYLMPTLVMQELKGGIFDQTNNLIIKQQIKYGDQNNIPWGISESAYNAFGDDFSYHYSAFGVPILGIKRGLSRHLVISPYSTILASQYIPEVSLSNIKKLRSYGALGIYGFYDSIDFTPDRVKEDQSFSVVYNYYAHHHGMSIAAICNVVFHGWLRKLFHSNPIIESVELLLQERIPQDARKTNLKHETKAIVKIQQENILHPEVRIFNDPLYHERQIAFFSNGEYATMLTSLGTGYSRCKGQAISRWKADLNKENTGFFIFLRDIKTNDWWSATAEPRSIEGEISKVIFRDEKAEFIKKNGNITSHVECIVSSNSNAEGRNITINNAGEEECFIELTSYVEPVICKEENDNVHSAFSRMFVKTEISQEDHFIIAERHKRLPNDIEMVMAHLVVHDGCIVDNIKSETNRRNFIGRGRSISNAAAFDSDAEFSCKDGFSLDPVLSLRFYVRILPKDEVTVTFWNIVASNRAELEKDIAFYKHPNRFNIEMDEVVKKVQSHFIQIGITSQQALAFQKLGYYLVYPDNRFRVSLDVMKSSLKPQSILWPLSISGDFPIFTLRVNDDLDIEIVRESLLAHEYLCSVGVISDLVIINERKAFYAEEIQTIINSVCESFQWREQAKGLRQHIFLLRRDLIDPLIFQALLAISRVVLHACNGKIIHQIMEVTDSDDKNELVKPLYCSNYRQKPEIVVVDKKCELEFWNGYGGFSNDGLEYNIQLIGGQVTPNPWINIVSGENFGFHVSAEGAGFTWSQNSRDYKITPWSNDPVINLSGEAFYIYDKQNSSVFTPLPAISNSNNISFNIRHGLGYSVFSSIQNELEIELTQTIDRLNLVKLSCLKLKNLSNTSRQLCVYSYVEWVLGINSQNTAPFIMIDRDEATGALLANNPYNLECCARTAFLASSKMPSGFTSSRKEFLGGNFGDIFMPQAVVSGSALSGTLDTYGDPVSALAVDVNLSVGEEYEVVFYLGDSASKEEAKELIHHIVSPSFSKKTLESEKDFWKSFVGLLQVETPDKALNYMVNTWLPYQSLGCRIMARSAFYQASGAFGFRDQLQDTLAFLIIQPNLARQQIIRAASNQFQEGDVFHWWLPGTGAGVRTLISDDVVWLAYAIDTYCSVTGDFDFLNEEVSFIEGKPLAYGQHDAFFKPEISKEKASIYEHAARAIDLAIKRTGKNDLPLILGGDWNDGMNLVGIQGKGTSVWLGWFLAGVLKKFIPIAKLRHDFDRLLIWEKHFNKLKDALENFAWDGEYYLRGTFDDGSPLGSSKNDDCAIDSISQSWSVLSGIGDKEHSNKAMDAVLKKLVDEENKIILLFTPPFVKAEKNPGYIKFYPPGVRENGGQYTHAAAWVVMALIELGRYDEAWKCFAMLMPINHSLTYEQVQKYKVEPYAVAADVYSQGDYKGQGGWTWYTGSAAWLYRVAIEGILGVRKKGNTLYVNPAAPSIWPSYNVKIVLQEKIYLIKAINDKGKWYVTINGKRIDDQGYNLDSKE</sequence>
<dbReference type="Gene3D" id="2.60.420.10">
    <property type="entry name" value="Maltose phosphorylase, domain 3"/>
    <property type="match status" value="1"/>
</dbReference>
<feature type="domain" description="Glycosyl hydrolase 94 supersandwich" evidence="4">
    <location>
        <begin position="2057"/>
        <end position="2326"/>
    </location>
</feature>
<dbReference type="InterPro" id="IPR052047">
    <property type="entry name" value="GH94_Enzymes"/>
</dbReference>
<dbReference type="InterPro" id="IPR021478">
    <property type="entry name" value="DUF3131"/>
</dbReference>
<evidence type="ECO:0000313" key="9">
    <source>
        <dbReference type="Proteomes" id="UP000010799"/>
    </source>
</evidence>
<accession>L0ETR1</accession>
<gene>
    <name evidence="8" type="ordered locus">B488_00200</name>
</gene>
<evidence type="ECO:0000313" key="8">
    <source>
        <dbReference type="EMBL" id="AGA64013.1"/>
    </source>
</evidence>
<dbReference type="PANTHER" id="PTHR37469:SF2">
    <property type="entry name" value="CELLOBIONIC ACID PHOSPHORYLASE"/>
    <property type="match status" value="1"/>
</dbReference>
<dbReference type="GO" id="GO:0016757">
    <property type="term" value="F:glycosyltransferase activity"/>
    <property type="evidence" value="ECO:0007669"/>
    <property type="project" value="UniProtKB-KW"/>
</dbReference>
<dbReference type="GO" id="GO:0005975">
    <property type="term" value="P:carbohydrate metabolic process"/>
    <property type="evidence" value="ECO:0007669"/>
    <property type="project" value="InterPro"/>
</dbReference>
<evidence type="ECO:0000259" key="6">
    <source>
        <dbReference type="Pfam" id="PF11329"/>
    </source>
</evidence>
<dbReference type="eggNOG" id="COG3459">
    <property type="taxonomic scope" value="Bacteria"/>
</dbReference>
<keyword evidence="1 8" id="KW-0328">Glycosyltransferase</keyword>
<dbReference type="EMBL" id="CP003789">
    <property type="protein sequence ID" value="AGA64013.1"/>
    <property type="molecule type" value="Genomic_DNA"/>
</dbReference>
<dbReference type="Pfam" id="PF17167">
    <property type="entry name" value="Glyco_hydro_94"/>
    <property type="match status" value="1"/>
</dbReference>
<keyword evidence="3" id="KW-0812">Transmembrane</keyword>
<dbReference type="CDD" id="cd11756">
    <property type="entry name" value="GH94N_ChvB_NdvB_1_like"/>
    <property type="match status" value="1"/>
</dbReference>
<feature type="transmembrane region" description="Helical" evidence="3">
    <location>
        <begin position="437"/>
        <end position="463"/>
    </location>
</feature>
<dbReference type="HOGENOM" id="CLU_719236_0_0_5"/>
<keyword evidence="9" id="KW-1185">Reference proteome</keyword>
<keyword evidence="3" id="KW-0472">Membrane</keyword>
<dbReference type="Proteomes" id="UP000010799">
    <property type="component" value="Chromosome"/>
</dbReference>
<dbReference type="InterPro" id="IPR012341">
    <property type="entry name" value="6hp_glycosidase-like_sf"/>
</dbReference>
<evidence type="ECO:0000259" key="7">
    <source>
        <dbReference type="Pfam" id="PF17167"/>
    </source>
</evidence>
<evidence type="ECO:0000256" key="3">
    <source>
        <dbReference type="SAM" id="Phobius"/>
    </source>
</evidence>
<dbReference type="InterPro" id="IPR010383">
    <property type="entry name" value="Glyco_hydrolase_94_b-supersand"/>
</dbReference>
<dbReference type="SUPFAM" id="SSF74650">
    <property type="entry name" value="Galactose mutarotase-like"/>
    <property type="match status" value="2"/>
</dbReference>
<dbReference type="SUPFAM" id="SSF48208">
    <property type="entry name" value="Six-hairpin glycosidases"/>
    <property type="match status" value="1"/>
</dbReference>
<feature type="domain" description="DUF3131" evidence="6">
    <location>
        <begin position="1000"/>
        <end position="1096"/>
    </location>
</feature>
<proteinExistence type="predicted"/>
<dbReference type="Pfam" id="PF11329">
    <property type="entry name" value="DUF3131"/>
    <property type="match status" value="1"/>
</dbReference>
<dbReference type="CDD" id="cd11753">
    <property type="entry name" value="GH94N_ChvB_NdvB_2_like"/>
    <property type="match status" value="1"/>
</dbReference>
<dbReference type="EC" id="2.4.1.-" evidence="8"/>
<dbReference type="Pfam" id="PF06165">
    <property type="entry name" value="GH94_b-supersand"/>
    <property type="match status" value="2"/>
</dbReference>
<dbReference type="Pfam" id="PF10091">
    <property type="entry name" value="Glycoamylase"/>
    <property type="match status" value="1"/>
</dbReference>
<evidence type="ECO:0000256" key="2">
    <source>
        <dbReference type="ARBA" id="ARBA00022679"/>
    </source>
</evidence>
<dbReference type="InterPro" id="IPR008928">
    <property type="entry name" value="6-hairpin_glycosidase_sf"/>
</dbReference>
<dbReference type="GO" id="GO:0030246">
    <property type="term" value="F:carbohydrate binding"/>
    <property type="evidence" value="ECO:0007669"/>
    <property type="project" value="InterPro"/>
</dbReference>
<feature type="domain" description="Glycosyl hydrolase 94 supersandwich" evidence="4">
    <location>
        <begin position="1550"/>
        <end position="1826"/>
    </location>
</feature>
<feature type="domain" description="Glycoamylase-like" evidence="5">
    <location>
        <begin position="1297"/>
        <end position="1508"/>
    </location>
</feature>
<dbReference type="STRING" id="1215343.B488_00200"/>
<dbReference type="Gene3D" id="2.70.98.40">
    <property type="entry name" value="Glycoside hydrolase, family 65, N-terminal domain"/>
    <property type="match status" value="2"/>
</dbReference>
<name>L0ETR1_LIBCB</name>
<feature type="transmembrane region" description="Helical" evidence="3">
    <location>
        <begin position="930"/>
        <end position="949"/>
    </location>
</feature>
<evidence type="ECO:0000259" key="4">
    <source>
        <dbReference type="Pfam" id="PF06165"/>
    </source>
</evidence>
<dbReference type="PANTHER" id="PTHR37469">
    <property type="entry name" value="CELLOBIONIC ACID PHOSPHORYLASE-RELATED"/>
    <property type="match status" value="1"/>
</dbReference>
<feature type="transmembrane region" description="Helical" evidence="3">
    <location>
        <begin position="956"/>
        <end position="977"/>
    </location>
</feature>
<protein>
    <submittedName>
        <fullName evidence="8">Cyclic beta-1,2-glucan synthase</fullName>
        <ecNumber evidence="8">2.4.1.-</ecNumber>
    </submittedName>
</protein>
<reference evidence="8 9" key="1">
    <citation type="journal article" date="2012" name="Stand. Genomic Sci.">
        <title>Complete genome sequence of Liberibacter crescens BT-1.</title>
        <authorList>
            <person name="Leonard M.T."/>
            <person name="Fagen J.R."/>
            <person name="Davis-Richardson A.G."/>
            <person name="Davis M.J."/>
            <person name="Triplett E.W."/>
        </authorList>
    </citation>
    <scope>NUCLEOTIDE SEQUENCE [LARGE SCALE GENOMIC DNA]</scope>
    <source>
        <strain evidence="8 9">BT-1</strain>
    </source>
</reference>
<dbReference type="InterPro" id="IPR011013">
    <property type="entry name" value="Gal_mutarotase_sf_dom"/>
</dbReference>
<feature type="domain" description="Glycosyl hydrolase 94 catalytic" evidence="7">
    <location>
        <begin position="2342"/>
        <end position="2767"/>
    </location>
</feature>
<dbReference type="InterPro" id="IPR033432">
    <property type="entry name" value="GH94_catalytic"/>
</dbReference>
<dbReference type="InterPro" id="IPR037018">
    <property type="entry name" value="GH65_N"/>
</dbReference>
<dbReference type="SMART" id="SM01068">
    <property type="entry name" value="CBM_X"/>
    <property type="match status" value="2"/>
</dbReference>
<keyword evidence="3" id="KW-1133">Transmembrane helix</keyword>
<dbReference type="Gene3D" id="1.50.10.10">
    <property type="match status" value="1"/>
</dbReference>
<feature type="transmembrane region" description="Helical" evidence="3">
    <location>
        <begin position="879"/>
        <end position="902"/>
    </location>
</feature>